<reference evidence="1 2" key="1">
    <citation type="submission" date="2023-11" db="EMBL/GenBank/DDBJ databases">
        <authorList>
            <person name="Okamura Y."/>
        </authorList>
    </citation>
    <scope>NUCLEOTIDE SEQUENCE [LARGE SCALE GENOMIC DNA]</scope>
</reference>
<dbReference type="EMBL" id="CAVLEF010000010">
    <property type="protein sequence ID" value="CAK1548656.1"/>
    <property type="molecule type" value="Genomic_DNA"/>
</dbReference>
<proteinExistence type="predicted"/>
<accession>A0AAV1JH49</accession>
<evidence type="ECO:0000313" key="2">
    <source>
        <dbReference type="Proteomes" id="UP001497472"/>
    </source>
</evidence>
<sequence length="213" mass="23143">MNAILAQPTADAQVVSCRGLARRRRTTWTFIDNCKLFSFILIRKSTILRFAPRGGVGYDSIHLLINEETNCSPAAYLRFGKRGRAKGERDAAPPPPAFVMQIVAPQSADALHALPASPDVIILKNIHLFAFSAFLAAPTASRFAENKNGGKKRAVKPSQSVGIRNAPITTLDAPTERFNWCLLLFASTPSYLAYLKSLLVVDSRASAGMTAIV</sequence>
<protein>
    <submittedName>
        <fullName evidence="1">Uncharacterized protein</fullName>
    </submittedName>
</protein>
<dbReference type="Proteomes" id="UP001497472">
    <property type="component" value="Unassembled WGS sequence"/>
</dbReference>
<keyword evidence="2" id="KW-1185">Reference proteome</keyword>
<comment type="caution">
    <text evidence="1">The sequence shown here is derived from an EMBL/GenBank/DDBJ whole genome shotgun (WGS) entry which is preliminary data.</text>
</comment>
<dbReference type="AlphaFoldDB" id="A0AAV1JH49"/>
<name>A0AAV1JH49_9NEOP</name>
<organism evidence="1 2">
    <name type="scientific">Leptosia nina</name>
    <dbReference type="NCBI Taxonomy" id="320188"/>
    <lineage>
        <taxon>Eukaryota</taxon>
        <taxon>Metazoa</taxon>
        <taxon>Ecdysozoa</taxon>
        <taxon>Arthropoda</taxon>
        <taxon>Hexapoda</taxon>
        <taxon>Insecta</taxon>
        <taxon>Pterygota</taxon>
        <taxon>Neoptera</taxon>
        <taxon>Endopterygota</taxon>
        <taxon>Lepidoptera</taxon>
        <taxon>Glossata</taxon>
        <taxon>Ditrysia</taxon>
        <taxon>Papilionoidea</taxon>
        <taxon>Pieridae</taxon>
        <taxon>Pierinae</taxon>
        <taxon>Leptosia</taxon>
    </lineage>
</organism>
<evidence type="ECO:0000313" key="1">
    <source>
        <dbReference type="EMBL" id="CAK1548656.1"/>
    </source>
</evidence>
<gene>
    <name evidence="1" type="ORF">LNINA_LOCUS8021</name>
</gene>